<name>A0A7H8N7D3_9ACTN</name>
<dbReference type="RefSeq" id="WP_176162064.1">
    <property type="nucleotide sequence ID" value="NZ_CP054929.1"/>
</dbReference>
<accession>A0A7H8N7D3</accession>
<dbReference type="InterPro" id="IPR013766">
    <property type="entry name" value="Thioredoxin_domain"/>
</dbReference>
<evidence type="ECO:0000256" key="6">
    <source>
        <dbReference type="SAM" id="SignalP"/>
    </source>
</evidence>
<dbReference type="GO" id="GO:0030313">
    <property type="term" value="C:cell envelope"/>
    <property type="evidence" value="ECO:0007669"/>
    <property type="project" value="UniProtKB-SubCell"/>
</dbReference>
<dbReference type="InterPro" id="IPR050553">
    <property type="entry name" value="Thioredoxin_ResA/DsbE_sf"/>
</dbReference>
<feature type="domain" description="Thioredoxin" evidence="7">
    <location>
        <begin position="63"/>
        <end position="205"/>
    </location>
</feature>
<feature type="chain" id="PRO_5028907701" evidence="6">
    <location>
        <begin position="32"/>
        <end position="208"/>
    </location>
</feature>
<keyword evidence="2" id="KW-0201">Cytochrome c-type biogenesis</keyword>
<keyword evidence="5" id="KW-0676">Redox-active center</keyword>
<gene>
    <name evidence="8" type="ORF">HUT08_13155</name>
</gene>
<dbReference type="InterPro" id="IPR036249">
    <property type="entry name" value="Thioredoxin-like_sf"/>
</dbReference>
<dbReference type="InterPro" id="IPR013740">
    <property type="entry name" value="Redoxin"/>
</dbReference>
<dbReference type="Pfam" id="PF08534">
    <property type="entry name" value="Redoxin"/>
    <property type="match status" value="1"/>
</dbReference>
<evidence type="ECO:0000256" key="5">
    <source>
        <dbReference type="ARBA" id="ARBA00023284"/>
    </source>
</evidence>
<reference evidence="8 9" key="1">
    <citation type="submission" date="2020-06" db="EMBL/GenBank/DDBJ databases">
        <title>Genome mining for natural products.</title>
        <authorList>
            <person name="Zhang B."/>
            <person name="Shi J."/>
            <person name="Ge H."/>
        </authorList>
    </citation>
    <scope>NUCLEOTIDE SEQUENCE [LARGE SCALE GENOMIC DNA]</scope>
    <source>
        <strain evidence="8 9">NA00687</strain>
    </source>
</reference>
<sequence length="208" mass="22069">MPHRRPVSRTRVRSRRPALARAAGLMSGALAATVVLTGCGSGSSSGKATFTRNGSSTIETVAKADRTAAPDISGAALDGERVRLADYRGKVVAINLWASWCPPCRAETPSLVKVAAETKGDVAFIGLNSDHEKAQGLKFEKELGVRYPSWHDPAGKLALHFPKGSFNPQGIPSTLFIDRDGKIAARALSPVGEDDLREALKPLLAEKS</sequence>
<evidence type="ECO:0000256" key="2">
    <source>
        <dbReference type="ARBA" id="ARBA00022748"/>
    </source>
</evidence>
<feature type="signal peptide" evidence="6">
    <location>
        <begin position="1"/>
        <end position="31"/>
    </location>
</feature>
<dbReference type="GO" id="GO:0016491">
    <property type="term" value="F:oxidoreductase activity"/>
    <property type="evidence" value="ECO:0007669"/>
    <property type="project" value="InterPro"/>
</dbReference>
<evidence type="ECO:0000256" key="4">
    <source>
        <dbReference type="ARBA" id="ARBA00023157"/>
    </source>
</evidence>
<evidence type="ECO:0000256" key="3">
    <source>
        <dbReference type="ARBA" id="ARBA00022968"/>
    </source>
</evidence>
<comment type="subcellular location">
    <subcellularLocation>
        <location evidence="1">Cell envelope</location>
    </subcellularLocation>
</comment>
<dbReference type="Proteomes" id="UP000509303">
    <property type="component" value="Chromosome"/>
</dbReference>
<dbReference type="Gene3D" id="3.40.30.10">
    <property type="entry name" value="Glutaredoxin"/>
    <property type="match status" value="1"/>
</dbReference>
<proteinExistence type="predicted"/>
<dbReference type="SUPFAM" id="SSF52833">
    <property type="entry name" value="Thioredoxin-like"/>
    <property type="match status" value="1"/>
</dbReference>
<keyword evidence="3" id="KW-0735">Signal-anchor</keyword>
<dbReference type="CDD" id="cd02966">
    <property type="entry name" value="TlpA_like_family"/>
    <property type="match status" value="1"/>
</dbReference>
<dbReference type="PANTHER" id="PTHR42852:SF6">
    <property type="entry name" value="THIOL:DISULFIDE INTERCHANGE PROTEIN DSBE"/>
    <property type="match status" value="1"/>
</dbReference>
<evidence type="ECO:0000256" key="1">
    <source>
        <dbReference type="ARBA" id="ARBA00004196"/>
    </source>
</evidence>
<organism evidence="8 9">
    <name type="scientific">Streptomyces buecherae</name>
    <dbReference type="NCBI Taxonomy" id="2763006"/>
    <lineage>
        <taxon>Bacteria</taxon>
        <taxon>Bacillati</taxon>
        <taxon>Actinomycetota</taxon>
        <taxon>Actinomycetes</taxon>
        <taxon>Kitasatosporales</taxon>
        <taxon>Streptomycetaceae</taxon>
        <taxon>Streptomyces</taxon>
    </lineage>
</organism>
<evidence type="ECO:0000313" key="9">
    <source>
        <dbReference type="Proteomes" id="UP000509303"/>
    </source>
</evidence>
<evidence type="ECO:0000259" key="7">
    <source>
        <dbReference type="PROSITE" id="PS51352"/>
    </source>
</evidence>
<keyword evidence="6" id="KW-0732">Signal</keyword>
<protein>
    <submittedName>
        <fullName evidence="8">TlpA family protein disulfide reductase</fullName>
    </submittedName>
</protein>
<dbReference type="GO" id="GO:0017004">
    <property type="term" value="P:cytochrome complex assembly"/>
    <property type="evidence" value="ECO:0007669"/>
    <property type="project" value="UniProtKB-KW"/>
</dbReference>
<dbReference type="PROSITE" id="PS51352">
    <property type="entry name" value="THIOREDOXIN_2"/>
    <property type="match status" value="1"/>
</dbReference>
<keyword evidence="4" id="KW-1015">Disulfide bond</keyword>
<evidence type="ECO:0000313" key="8">
    <source>
        <dbReference type="EMBL" id="QKW50329.1"/>
    </source>
</evidence>
<keyword evidence="9" id="KW-1185">Reference proteome</keyword>
<keyword evidence="3" id="KW-0812">Transmembrane</keyword>
<dbReference type="AlphaFoldDB" id="A0A7H8N7D3"/>
<dbReference type="PANTHER" id="PTHR42852">
    <property type="entry name" value="THIOL:DISULFIDE INTERCHANGE PROTEIN DSBE"/>
    <property type="match status" value="1"/>
</dbReference>
<dbReference type="EMBL" id="CP054929">
    <property type="protein sequence ID" value="QKW50329.1"/>
    <property type="molecule type" value="Genomic_DNA"/>
</dbReference>